<dbReference type="Gene3D" id="3.40.190.10">
    <property type="entry name" value="Periplasmic binding protein-like II"/>
    <property type="match status" value="2"/>
</dbReference>
<protein>
    <submittedName>
        <fullName evidence="2">ABC transporter substrate-binding protein</fullName>
    </submittedName>
</protein>
<dbReference type="PIRSF" id="PIRSF029172">
    <property type="entry name" value="UCP029172_ABC_sbc_YnjB"/>
    <property type="match status" value="1"/>
</dbReference>
<reference evidence="2 3" key="1">
    <citation type="submission" date="2024-10" db="EMBL/GenBank/DDBJ databases">
        <authorList>
            <person name="Yibar A."/>
            <person name="Saticioglu I.B."/>
            <person name="Duman M."/>
            <person name="Ajmi N."/>
            <person name="Gurler F."/>
            <person name="Ay H."/>
            <person name="Onuk E."/>
            <person name="Guler S."/>
            <person name="Romalde J.L."/>
        </authorList>
    </citation>
    <scope>NUCLEOTIDE SEQUENCE [LARGE SCALE GENOMIC DNA]</scope>
    <source>
        <strain evidence="2 3">14-MA-B</strain>
    </source>
</reference>
<keyword evidence="1" id="KW-0732">Signal</keyword>
<comment type="caution">
    <text evidence="2">The sequence shown here is derived from an EMBL/GenBank/DDBJ whole genome shotgun (WGS) entry which is preliminary data.</text>
</comment>
<evidence type="ECO:0000313" key="2">
    <source>
        <dbReference type="EMBL" id="MFH0265347.1"/>
    </source>
</evidence>
<dbReference type="PANTHER" id="PTHR42779:SF1">
    <property type="entry name" value="PROTEIN YNJB"/>
    <property type="match status" value="1"/>
</dbReference>
<feature type="signal peptide" evidence="1">
    <location>
        <begin position="1"/>
        <end position="19"/>
    </location>
</feature>
<accession>A0ABW7IUL3</accession>
<dbReference type="Proteomes" id="UP001607151">
    <property type="component" value="Unassembled WGS sequence"/>
</dbReference>
<dbReference type="Pfam" id="PF13416">
    <property type="entry name" value="SBP_bac_8"/>
    <property type="match status" value="1"/>
</dbReference>
<gene>
    <name evidence="2" type="ORF">ACGRQ9_07540</name>
</gene>
<dbReference type="InterPro" id="IPR006059">
    <property type="entry name" value="SBP"/>
</dbReference>
<dbReference type="EMBL" id="JBIHSN010000002">
    <property type="protein sequence ID" value="MFH0265347.1"/>
    <property type="molecule type" value="Genomic_DNA"/>
</dbReference>
<keyword evidence="3" id="KW-1185">Reference proteome</keyword>
<dbReference type="PANTHER" id="PTHR42779">
    <property type="entry name" value="PROTEIN YNJB"/>
    <property type="match status" value="1"/>
</dbReference>
<proteinExistence type="predicted"/>
<dbReference type="NCBIfam" id="NF008633">
    <property type="entry name" value="PRK11622.1"/>
    <property type="match status" value="1"/>
</dbReference>
<name>A0ABW7IUL3_9VIBR</name>
<organism evidence="2 3">
    <name type="scientific">Vibrio rumoiensis</name>
    <dbReference type="NCBI Taxonomy" id="76258"/>
    <lineage>
        <taxon>Bacteria</taxon>
        <taxon>Pseudomonadati</taxon>
        <taxon>Pseudomonadota</taxon>
        <taxon>Gammaproteobacteria</taxon>
        <taxon>Vibrionales</taxon>
        <taxon>Vibrionaceae</taxon>
        <taxon>Vibrio</taxon>
    </lineage>
</organism>
<evidence type="ECO:0000313" key="3">
    <source>
        <dbReference type="Proteomes" id="UP001607151"/>
    </source>
</evidence>
<sequence>MKRLLLSCALITFSFISHAKDEASQPNLNWEQVEQQAKGQSVYFNAWGGSQEINDYLRWVTRQVKQKYGVELHHVKVSDISETTTRLLAEKTAGRNSHGSVDMVWINGENFKSMKNSQLLYGPFVSSLPNWDKVDSSLPVTNDFSEPTEGLEAPWGVGQLVYIHDQKKLSVPPQSATQLLAYAKAHPNRITYPKPPQFHGTSFLKALLIELSDDKAALSKPVDKKTFTKVTEPLWQYLDTIQPYLWQQGRQFPTTQPEMLQLLDDDQIDIAITFNPNEVFSAQASGKLASTTKTYAWKNGALSNIHFLAIPWNANAKEGALVVINFLLSPEAQSRKGDINVWGDPSVLQTKYLTGSAQKTRLFPSIEEPHPSWQMALEQAWIERYSR</sequence>
<evidence type="ECO:0000256" key="1">
    <source>
        <dbReference type="SAM" id="SignalP"/>
    </source>
</evidence>
<dbReference type="RefSeq" id="WP_394607610.1">
    <property type="nucleotide sequence ID" value="NZ_JBIHSJ010000001.1"/>
</dbReference>
<dbReference type="SUPFAM" id="SSF53850">
    <property type="entry name" value="Periplasmic binding protein-like II"/>
    <property type="match status" value="1"/>
</dbReference>
<feature type="chain" id="PRO_5047345758" evidence="1">
    <location>
        <begin position="20"/>
        <end position="387"/>
    </location>
</feature>
<dbReference type="InterPro" id="IPR027020">
    <property type="entry name" value="YnjB"/>
</dbReference>